<dbReference type="RefSeq" id="XP_003097569.2">
    <property type="nucleotide sequence ID" value="XM_003097521.2"/>
</dbReference>
<dbReference type="Proteomes" id="UP000483820">
    <property type="component" value="Chromosome II"/>
</dbReference>
<dbReference type="AlphaFoldDB" id="A0A6A5HNK0"/>
<dbReference type="EMBL" id="WUAV01000002">
    <property type="protein sequence ID" value="KAF1767897.1"/>
    <property type="molecule type" value="Genomic_DNA"/>
</dbReference>
<dbReference type="InterPro" id="IPR021942">
    <property type="entry name" value="DUF3557"/>
</dbReference>
<dbReference type="Pfam" id="PF12078">
    <property type="entry name" value="DUF3557"/>
    <property type="match status" value="1"/>
</dbReference>
<reference evidence="1 2" key="1">
    <citation type="submission" date="2019-12" db="EMBL/GenBank/DDBJ databases">
        <title>Chromosome-level assembly of the Caenorhabditis remanei genome.</title>
        <authorList>
            <person name="Teterina A.A."/>
            <person name="Willis J.H."/>
            <person name="Phillips P.C."/>
        </authorList>
    </citation>
    <scope>NUCLEOTIDE SEQUENCE [LARGE SCALE GENOMIC DNA]</scope>
    <source>
        <strain evidence="1 2">PX506</strain>
        <tissue evidence="1">Whole organism</tissue>
    </source>
</reference>
<dbReference type="KEGG" id="crq:GCK72_007856"/>
<evidence type="ECO:0000313" key="2">
    <source>
        <dbReference type="Proteomes" id="UP000483820"/>
    </source>
</evidence>
<dbReference type="CTD" id="9826696"/>
<dbReference type="PANTHER" id="PTHR31379">
    <property type="entry name" value="F-BOX C PROTEIN-RELATED-RELATED"/>
    <property type="match status" value="1"/>
</dbReference>
<proteinExistence type="predicted"/>
<evidence type="ECO:0000313" key="1">
    <source>
        <dbReference type="EMBL" id="KAF1767897.1"/>
    </source>
</evidence>
<dbReference type="PANTHER" id="PTHR31379:SF3">
    <property type="entry name" value="F-BOX C PROTEIN-RELATED"/>
    <property type="match status" value="1"/>
</dbReference>
<organism evidence="1 2">
    <name type="scientific">Caenorhabditis remanei</name>
    <name type="common">Caenorhabditis vulgaris</name>
    <dbReference type="NCBI Taxonomy" id="31234"/>
    <lineage>
        <taxon>Eukaryota</taxon>
        <taxon>Metazoa</taxon>
        <taxon>Ecdysozoa</taxon>
        <taxon>Nematoda</taxon>
        <taxon>Chromadorea</taxon>
        <taxon>Rhabditida</taxon>
        <taxon>Rhabditina</taxon>
        <taxon>Rhabditomorpha</taxon>
        <taxon>Rhabditoidea</taxon>
        <taxon>Rhabditidae</taxon>
        <taxon>Peloderinae</taxon>
        <taxon>Caenorhabditis</taxon>
    </lineage>
</organism>
<dbReference type="GeneID" id="9826696"/>
<comment type="caution">
    <text evidence="1">The sequence shown here is derived from an EMBL/GenBank/DDBJ whole genome shotgun (WGS) entry which is preliminary data.</text>
</comment>
<protein>
    <recommendedName>
        <fullName evidence="3">F-box associated domain-containing protein</fullName>
    </recommendedName>
</protein>
<sequence>MDKPLSYDSLKSVLKQMSLKKREVINRQISELRNVNSRLPYVLENVRIGENYFGTNGRSWVAESEAVVDPEKSKVAIYQNNSHKKAEYCVNKSPEEIWYQLFDEYIRDGTVVRGSFYFRGIPELVKRKRENGKHLKMKVKNLELNTFEKEGYDSFIQFIDLDVLENVTFVAVKNTLAILDKPEIQTCKNLTVVVTYGCDFPSVDQLRRLRNQQLQLEHLHFTLHDLQLFVEDWITSGREIGTRFSWAQKQSKDVADILEHVKTHFGAVEAVSNKPYYGNGITLNMGEDRELVMFCDKSKPQSEKYIDYSWVFEMEVVAITPATGTVPTLDV</sequence>
<gene>
    <name evidence="1" type="ORF">GCK72_007856</name>
</gene>
<evidence type="ECO:0008006" key="3">
    <source>
        <dbReference type="Google" id="ProtNLM"/>
    </source>
</evidence>
<name>A0A6A5HNK0_CAERE</name>
<accession>A0A6A5HNK0</accession>